<protein>
    <submittedName>
        <fullName evidence="2">Glycine N-acyltransferase-like protein</fullName>
    </submittedName>
</protein>
<dbReference type="Proteomes" id="UP000095287">
    <property type="component" value="Unplaced"/>
</dbReference>
<dbReference type="WBParaSite" id="L893_g193.t1">
    <property type="protein sequence ID" value="L893_g193.t1"/>
    <property type="gene ID" value="L893_g193"/>
</dbReference>
<evidence type="ECO:0000313" key="1">
    <source>
        <dbReference type="Proteomes" id="UP000095287"/>
    </source>
</evidence>
<dbReference type="AlphaFoldDB" id="A0A1I7YS71"/>
<dbReference type="Gene3D" id="3.40.630.30">
    <property type="match status" value="1"/>
</dbReference>
<dbReference type="PANTHER" id="PTHR20958:SF6">
    <property type="entry name" value="GLYCINE N-ACYLTRANSFERASE-LIKE PROTEIN"/>
    <property type="match status" value="1"/>
</dbReference>
<dbReference type="InterPro" id="IPR053225">
    <property type="entry name" value="Acyl-CoA_N-acyltransferase"/>
</dbReference>
<reference evidence="2" key="1">
    <citation type="submission" date="2016-11" db="UniProtKB">
        <authorList>
            <consortium name="WormBaseParasite"/>
        </authorList>
    </citation>
    <scope>IDENTIFICATION</scope>
</reference>
<evidence type="ECO:0000313" key="2">
    <source>
        <dbReference type="WBParaSite" id="L893_g193.t1"/>
    </source>
</evidence>
<dbReference type="PANTHER" id="PTHR20958">
    <property type="entry name" value="GLYCINE N-ACYLTRANSFERASE-LIKE PROTEIN"/>
    <property type="match status" value="1"/>
</dbReference>
<name>A0A1I7YS71_9BILA</name>
<dbReference type="SUPFAM" id="SSF55729">
    <property type="entry name" value="Acyl-CoA N-acyltransferases (Nat)"/>
    <property type="match status" value="1"/>
</dbReference>
<proteinExistence type="predicted"/>
<organism evidence="1 2">
    <name type="scientific">Steinernema glaseri</name>
    <dbReference type="NCBI Taxonomy" id="37863"/>
    <lineage>
        <taxon>Eukaryota</taxon>
        <taxon>Metazoa</taxon>
        <taxon>Ecdysozoa</taxon>
        <taxon>Nematoda</taxon>
        <taxon>Chromadorea</taxon>
        <taxon>Rhabditida</taxon>
        <taxon>Tylenchina</taxon>
        <taxon>Panagrolaimomorpha</taxon>
        <taxon>Strongyloidoidea</taxon>
        <taxon>Steinernematidae</taxon>
        <taxon>Steinernema</taxon>
    </lineage>
</organism>
<sequence>MKNDPSSIIQTLSPYECPANYHGLKSYLAGKFPELALRFWHKKIGDSDVYLAAGTRDSLPSFMVMECKELHVEANEAEFFPLFEECLAAFPDLLERGVQFCSSVVMSPNAFKSFLDQQEGNWKRKPNPCSCFLMTAKQQEKVMELSISLPEGYRFDAPDIEKDGQIITDTWIHSGPNEIAQTIMKLKYHPSALVRQGDDAVGFEMANFFGAQNHLYVLEGHRQKGLGRAVELKMSQECIKAGMVPFKFIEHWNANVLERAKKDTMWTEKVDSNGNPMIYQFTHFSRQ</sequence>
<dbReference type="InterPro" id="IPR016181">
    <property type="entry name" value="Acyl_CoA_acyltransferase"/>
</dbReference>
<keyword evidence="1" id="KW-1185">Reference proteome</keyword>
<accession>A0A1I7YS71</accession>